<keyword evidence="2" id="KW-1185">Reference proteome</keyword>
<name>A0A1R0GXQ1_9FUNG</name>
<accession>A0A1R0GXQ1</accession>
<dbReference type="EMBL" id="LSSL01002263">
    <property type="protein sequence ID" value="OLY81667.1"/>
    <property type="molecule type" value="Genomic_DNA"/>
</dbReference>
<evidence type="ECO:0000313" key="1">
    <source>
        <dbReference type="EMBL" id="OLY81667.1"/>
    </source>
</evidence>
<dbReference type="Proteomes" id="UP000187455">
    <property type="component" value="Unassembled WGS sequence"/>
</dbReference>
<reference evidence="1 2" key="1">
    <citation type="journal article" date="2016" name="Mol. Biol. Evol.">
        <title>Genome-Wide Survey of Gut Fungi (Harpellales) Reveals the First Horizontally Transferred Ubiquitin Gene from a Mosquito Host.</title>
        <authorList>
            <person name="Wang Y."/>
            <person name="White M.M."/>
            <person name="Kvist S."/>
            <person name="Moncalvo J.M."/>
        </authorList>
    </citation>
    <scope>NUCLEOTIDE SEQUENCE [LARGE SCALE GENOMIC DNA]</scope>
    <source>
        <strain evidence="1 2">ALG-7-W6</strain>
    </source>
</reference>
<organism evidence="1 2">
    <name type="scientific">Smittium mucronatum</name>
    <dbReference type="NCBI Taxonomy" id="133383"/>
    <lineage>
        <taxon>Eukaryota</taxon>
        <taxon>Fungi</taxon>
        <taxon>Fungi incertae sedis</taxon>
        <taxon>Zoopagomycota</taxon>
        <taxon>Kickxellomycotina</taxon>
        <taxon>Harpellomycetes</taxon>
        <taxon>Harpellales</taxon>
        <taxon>Legeriomycetaceae</taxon>
        <taxon>Smittium</taxon>
    </lineage>
</organism>
<dbReference type="OrthoDB" id="5550384at2759"/>
<dbReference type="AlphaFoldDB" id="A0A1R0GXQ1"/>
<sequence>MKLGINIFYSIRPKKFKKPVKRTDLCRVCVAGGKVKKLYRFAVTTQGSNSEQALRPKEVYPDYMDQKMLVDEQRSRISSLDGNLGNSFTIITYDF</sequence>
<gene>
    <name evidence="1" type="ORF">AYI68_g4224</name>
</gene>
<comment type="caution">
    <text evidence="1">The sequence shown here is derived from an EMBL/GenBank/DDBJ whole genome shotgun (WGS) entry which is preliminary data.</text>
</comment>
<evidence type="ECO:0000313" key="2">
    <source>
        <dbReference type="Proteomes" id="UP000187455"/>
    </source>
</evidence>
<proteinExistence type="predicted"/>
<protein>
    <submittedName>
        <fullName evidence="1">Uncharacterized protein</fullName>
    </submittedName>
</protein>